<dbReference type="InterPro" id="IPR005474">
    <property type="entry name" value="Transketolase_N"/>
</dbReference>
<accession>A0A0K1PMS6</accession>
<evidence type="ECO:0000313" key="5">
    <source>
        <dbReference type="EMBL" id="AKU94828.1"/>
    </source>
</evidence>
<evidence type="ECO:0000313" key="6">
    <source>
        <dbReference type="Proteomes" id="UP000064967"/>
    </source>
</evidence>
<protein>
    <submittedName>
        <fullName evidence="5">Transketolase</fullName>
    </submittedName>
</protein>
<dbReference type="PANTHER" id="PTHR47514:SF1">
    <property type="entry name" value="TRANSKETOLASE N-TERMINAL SECTION-RELATED"/>
    <property type="match status" value="1"/>
</dbReference>
<name>A0A0K1PMS6_9BACT</name>
<comment type="similarity">
    <text evidence="2">Belongs to the transketolase family.</text>
</comment>
<dbReference type="InterPro" id="IPR029061">
    <property type="entry name" value="THDP-binding"/>
</dbReference>
<organism evidence="5 6">
    <name type="scientific">Labilithrix luteola</name>
    <dbReference type="NCBI Taxonomy" id="1391654"/>
    <lineage>
        <taxon>Bacteria</taxon>
        <taxon>Pseudomonadati</taxon>
        <taxon>Myxococcota</taxon>
        <taxon>Polyangia</taxon>
        <taxon>Polyangiales</taxon>
        <taxon>Labilitrichaceae</taxon>
        <taxon>Labilithrix</taxon>
    </lineage>
</organism>
<dbReference type="RefSeq" id="WP_146646373.1">
    <property type="nucleotide sequence ID" value="NZ_CP012333.1"/>
</dbReference>
<proteinExistence type="inferred from homology"/>
<dbReference type="KEGG" id="llu:AKJ09_01492"/>
<keyword evidence="6" id="KW-1185">Reference proteome</keyword>
<reference evidence="5 6" key="1">
    <citation type="submission" date="2015-08" db="EMBL/GenBank/DDBJ databases">
        <authorList>
            <person name="Babu N.S."/>
            <person name="Beckwith C.J."/>
            <person name="Beseler K.G."/>
            <person name="Brison A."/>
            <person name="Carone J.V."/>
            <person name="Caskin T.P."/>
            <person name="Diamond M."/>
            <person name="Durham M.E."/>
            <person name="Foxe J.M."/>
            <person name="Go M."/>
            <person name="Henderson B.A."/>
            <person name="Jones I.B."/>
            <person name="McGettigan J.A."/>
            <person name="Micheletti S.J."/>
            <person name="Nasrallah M.E."/>
            <person name="Ortiz D."/>
            <person name="Piller C.R."/>
            <person name="Privatt S.R."/>
            <person name="Schneider S.L."/>
            <person name="Sharp S."/>
            <person name="Smith T.C."/>
            <person name="Stanton J.D."/>
            <person name="Ullery H.E."/>
            <person name="Wilson R.J."/>
            <person name="Serrano M.G."/>
            <person name="Buck G."/>
            <person name="Lee V."/>
            <person name="Wang Y."/>
            <person name="Carvalho R."/>
            <person name="Voegtly L."/>
            <person name="Shi R."/>
            <person name="Duckworth R."/>
            <person name="Johnson A."/>
            <person name="Loviza R."/>
            <person name="Walstead R."/>
            <person name="Shah Z."/>
            <person name="Kiflezghi M."/>
            <person name="Wade K."/>
            <person name="Ball S.L."/>
            <person name="Bradley K.W."/>
            <person name="Asai D.J."/>
            <person name="Bowman C.A."/>
            <person name="Russell D.A."/>
            <person name="Pope W.H."/>
            <person name="Jacobs-Sera D."/>
            <person name="Hendrix R.W."/>
            <person name="Hatfull G.F."/>
        </authorList>
    </citation>
    <scope>NUCLEOTIDE SEQUENCE [LARGE SCALE GENOMIC DNA]</scope>
    <source>
        <strain evidence="5 6">DSM 27648</strain>
    </source>
</reference>
<gene>
    <name evidence="5" type="ORF">AKJ09_01492</name>
</gene>
<dbReference type="EMBL" id="CP012333">
    <property type="protein sequence ID" value="AKU94828.1"/>
    <property type="molecule type" value="Genomic_DNA"/>
</dbReference>
<dbReference type="Proteomes" id="UP000064967">
    <property type="component" value="Chromosome"/>
</dbReference>
<dbReference type="PATRIC" id="fig|1391654.3.peg.1507"/>
<dbReference type="AlphaFoldDB" id="A0A0K1PMS6"/>
<sequence>MTDSSTIFAELRRDALAIRKMLLAMHYRAKSGHIGTGLSSIDILALLHKVWLGEDDAFLLSKGHGASALYATLHHYGRISDEEIATYYQDGTLFPAHPAPRAVPAIVAATGSLGHGLSIAAGIAYARKHVHEQTTRVAALLSDGECNEGSVWEAAAFASHHGLSNLLVVVDANGLQGFGTTREVLDMEPFADKWRAFGFATHEIDGHDFEQLHAATRELDPQRPTCIIARTRKGNGVGFMEGKLEWHYLPMTEAQYRDALRSLDGESS</sequence>
<dbReference type="SUPFAM" id="SSF52518">
    <property type="entry name" value="Thiamin diphosphate-binding fold (THDP-binding)"/>
    <property type="match status" value="1"/>
</dbReference>
<dbReference type="STRING" id="1391654.AKJ09_01492"/>
<keyword evidence="3" id="KW-0786">Thiamine pyrophosphate</keyword>
<dbReference type="CDD" id="cd02012">
    <property type="entry name" value="TPP_TK"/>
    <property type="match status" value="1"/>
</dbReference>
<dbReference type="Pfam" id="PF00456">
    <property type="entry name" value="Transketolase_N"/>
    <property type="match status" value="1"/>
</dbReference>
<comment type="cofactor">
    <cofactor evidence="1">
        <name>thiamine diphosphate</name>
        <dbReference type="ChEBI" id="CHEBI:58937"/>
    </cofactor>
</comment>
<evidence type="ECO:0000256" key="1">
    <source>
        <dbReference type="ARBA" id="ARBA00001964"/>
    </source>
</evidence>
<feature type="domain" description="Transketolase N-terminal" evidence="4">
    <location>
        <begin position="17"/>
        <end position="257"/>
    </location>
</feature>
<dbReference type="Gene3D" id="3.40.50.970">
    <property type="match status" value="1"/>
</dbReference>
<evidence type="ECO:0000259" key="4">
    <source>
        <dbReference type="Pfam" id="PF00456"/>
    </source>
</evidence>
<evidence type="ECO:0000256" key="2">
    <source>
        <dbReference type="ARBA" id="ARBA00007131"/>
    </source>
</evidence>
<dbReference type="OrthoDB" id="8732661at2"/>
<evidence type="ECO:0000256" key="3">
    <source>
        <dbReference type="ARBA" id="ARBA00023052"/>
    </source>
</evidence>
<dbReference type="PANTHER" id="PTHR47514">
    <property type="entry name" value="TRANSKETOLASE N-TERMINAL SECTION-RELATED"/>
    <property type="match status" value="1"/>
</dbReference>